<dbReference type="SMART" id="SM00355">
    <property type="entry name" value="ZnF_C2H2"/>
    <property type="match status" value="3"/>
</dbReference>
<name>A0A1S7UIK6_ROSNE</name>
<dbReference type="OrthoDB" id="5305647at2759"/>
<dbReference type="GO" id="GO:0006357">
    <property type="term" value="P:regulation of transcription by RNA polymerase II"/>
    <property type="evidence" value="ECO:0007669"/>
    <property type="project" value="TreeGrafter"/>
</dbReference>
<organism evidence="5">
    <name type="scientific">Rosellinia necatrix</name>
    <name type="common">White root-rot fungus</name>
    <dbReference type="NCBI Taxonomy" id="77044"/>
    <lineage>
        <taxon>Eukaryota</taxon>
        <taxon>Fungi</taxon>
        <taxon>Dikarya</taxon>
        <taxon>Ascomycota</taxon>
        <taxon>Pezizomycotina</taxon>
        <taxon>Sordariomycetes</taxon>
        <taxon>Xylariomycetidae</taxon>
        <taxon>Xylariales</taxon>
        <taxon>Xylariaceae</taxon>
        <taxon>Rosellinia</taxon>
    </lineage>
</organism>
<feature type="coiled-coil region" evidence="2">
    <location>
        <begin position="302"/>
        <end position="350"/>
    </location>
</feature>
<sequence>MTIVYEPRNPLPTSAYSSLSNDHDQGVRGFIPLNSRPDLTLIPSPPSPPSSPSIKYSRPPRFSPSTNNTEPTSPRDRHEALVVRKKARARTREGKTTKPRMKPIPKPQREATQNDDGNWVCTWHGCDVPIREFVRKCEFSKHMDRHERPYKCADPGCENSPGFTYSGGLLRHEREVHDMHGGPKNPLYCPYNDCPRATGQTFARRENLREHLRRRHRSGRRSRSRSRSRSLSRLSARSEEYEAVPGGGSDRIMPVIIESYSSFVELPAAPTVIEYAAAAAARVRNGVGGRGGMWRYDDLDINKRLRSENQELKRKVEAGALQQAAMMEQINSLEQERAELLKRLKKAGLVG</sequence>
<feature type="region of interest" description="Disordered" evidence="3">
    <location>
        <begin position="205"/>
        <end position="245"/>
    </location>
</feature>
<keyword evidence="1" id="KW-0863">Zinc-finger</keyword>
<feature type="region of interest" description="Disordered" evidence="3">
    <location>
        <begin position="1"/>
        <end position="114"/>
    </location>
</feature>
<dbReference type="Pfam" id="PF26176">
    <property type="entry name" value="zf_C2H2_17_2"/>
    <property type="match status" value="1"/>
</dbReference>
<dbReference type="PROSITE" id="PS50157">
    <property type="entry name" value="ZINC_FINGER_C2H2_2"/>
    <property type="match status" value="1"/>
</dbReference>
<dbReference type="Pfam" id="PF26177">
    <property type="entry name" value="zf_C2H2_17_1st"/>
    <property type="match status" value="1"/>
</dbReference>
<feature type="compositionally biased region" description="Basic residues" evidence="3">
    <location>
        <begin position="211"/>
        <end position="230"/>
    </location>
</feature>
<accession>A0A1S7UIK6</accession>
<dbReference type="InterPro" id="IPR051061">
    <property type="entry name" value="Zinc_finger_trans_reg"/>
</dbReference>
<keyword evidence="1" id="KW-0479">Metal-binding</keyword>
<dbReference type="AlphaFoldDB" id="A0A1S7UIK6"/>
<keyword evidence="2" id="KW-0175">Coiled coil</keyword>
<feature type="compositionally biased region" description="Polar residues" evidence="3">
    <location>
        <begin position="11"/>
        <end position="20"/>
    </location>
</feature>
<gene>
    <name evidence="5" type="ORF">SAMD00023353_0400730</name>
</gene>
<feature type="compositionally biased region" description="Polar residues" evidence="3">
    <location>
        <begin position="63"/>
        <end position="72"/>
    </location>
</feature>
<keyword evidence="6" id="KW-1185">Reference proteome</keyword>
<feature type="domain" description="C2H2-type" evidence="4">
    <location>
        <begin position="192"/>
        <end position="221"/>
    </location>
</feature>
<evidence type="ECO:0000256" key="2">
    <source>
        <dbReference type="SAM" id="Coils"/>
    </source>
</evidence>
<dbReference type="PANTHER" id="PTHR46179">
    <property type="entry name" value="ZINC FINGER PROTEIN"/>
    <property type="match status" value="1"/>
</dbReference>
<dbReference type="InterPro" id="IPR059009">
    <property type="entry name" value="Znf_C2H2_17_1st"/>
</dbReference>
<dbReference type="PANTHER" id="PTHR46179:SF24">
    <property type="entry name" value="C2H2-TYPE DOMAIN-CONTAINING PROTEIN"/>
    <property type="match status" value="1"/>
</dbReference>
<dbReference type="GO" id="GO:0005634">
    <property type="term" value="C:nucleus"/>
    <property type="evidence" value="ECO:0007669"/>
    <property type="project" value="TreeGrafter"/>
</dbReference>
<dbReference type="Proteomes" id="UP000054516">
    <property type="component" value="Unassembled WGS sequence"/>
</dbReference>
<dbReference type="Gene3D" id="3.30.160.60">
    <property type="entry name" value="Classic Zinc Finger"/>
    <property type="match status" value="1"/>
</dbReference>
<evidence type="ECO:0000256" key="1">
    <source>
        <dbReference type="PROSITE-ProRule" id="PRU00042"/>
    </source>
</evidence>
<protein>
    <submittedName>
        <fullName evidence="5">Putative c2h2 transcription factor</fullName>
    </submittedName>
</protein>
<dbReference type="InterPro" id="IPR059095">
    <property type="entry name" value="Znf_C2H2_17_2nd"/>
</dbReference>
<evidence type="ECO:0000256" key="3">
    <source>
        <dbReference type="SAM" id="MobiDB-lite"/>
    </source>
</evidence>
<feature type="compositionally biased region" description="Basic and acidic residues" evidence="3">
    <location>
        <begin position="73"/>
        <end position="82"/>
    </location>
</feature>
<evidence type="ECO:0000259" key="4">
    <source>
        <dbReference type="PROSITE" id="PS50157"/>
    </source>
</evidence>
<dbReference type="EMBL" id="DF977449">
    <property type="protein sequence ID" value="GAP83077.1"/>
    <property type="molecule type" value="Genomic_DNA"/>
</dbReference>
<dbReference type="GO" id="GO:0008270">
    <property type="term" value="F:zinc ion binding"/>
    <property type="evidence" value="ECO:0007669"/>
    <property type="project" value="UniProtKB-KW"/>
</dbReference>
<dbReference type="InterPro" id="IPR013087">
    <property type="entry name" value="Znf_C2H2_type"/>
</dbReference>
<reference evidence="5" key="1">
    <citation type="submission" date="2016-03" db="EMBL/GenBank/DDBJ databases">
        <title>Draft genome sequence of Rosellinia necatrix.</title>
        <authorList>
            <person name="Kanematsu S."/>
        </authorList>
    </citation>
    <scope>NUCLEOTIDE SEQUENCE [LARGE SCALE GENOMIC DNA]</scope>
    <source>
        <strain evidence="5">W97</strain>
    </source>
</reference>
<evidence type="ECO:0000313" key="6">
    <source>
        <dbReference type="Proteomes" id="UP000054516"/>
    </source>
</evidence>
<proteinExistence type="predicted"/>
<keyword evidence="1" id="KW-0862">Zinc</keyword>
<evidence type="ECO:0000313" key="5">
    <source>
        <dbReference type="EMBL" id="GAP83077.1"/>
    </source>
</evidence>
<dbReference type="STRING" id="77044.A0A1S7UIK6"/>